<keyword evidence="3" id="KW-1185">Reference proteome</keyword>
<feature type="transmembrane region" description="Helical" evidence="1">
    <location>
        <begin position="74"/>
        <end position="95"/>
    </location>
</feature>
<dbReference type="GO" id="GO:0016042">
    <property type="term" value="P:lipid catabolic process"/>
    <property type="evidence" value="ECO:0007669"/>
    <property type="project" value="InterPro"/>
</dbReference>
<dbReference type="InterPro" id="IPR029058">
    <property type="entry name" value="AB_hydrolase_fold"/>
</dbReference>
<sequence>MSSTSPHSDAAAESQPRSQLIILAVLALGLGAFLIIRPTLSLDVLALLVGAGFLVHGVVIIVHDRESELHGPSWWRRALVFEAVLWVAAGVFVLLHMGLTVRVLAAVIAAGLLVGGVRTASGAFRRSIGVDDRVAAGALGAASAILGLLALLWPDITLLVAAVAFGARLVIDGCTAGWRALRGATGPSRGRAPGRMRRFARTTAAIASLALAVAAGAVSVGLHEGSPVVDEFYAPSRDVPDAPGQLIRAEPFTRGVPEGAIGWRILYTSSRADGTPAVASGLVVVPENGPGHWPVADWPHGTTGFGQQCAPSLLEDPFGSGALFVLPEIIDRGWALVATDYIGLGTEGPHPYLIGEDSARASLDAVRAAGQLGPADLSTDVVAWGHSQGGGAALWSGASAADYSPELTLHGVAALAPAANLPALVRNLPNVTGGSVFASFVVAAYTENYPDVTWREYIRPGAEQTVRSMSTRCLSEPGMLVSVLDVLALSADPAIFRDDPTAGPLGARLAQNVPRATIPAPVLIGQGEADTLVIPAAQQEYVDEVRAAGGQIDYRTYPGVDHVPLVEADSPLIPELLAWTDGRFGDS</sequence>
<evidence type="ECO:0000313" key="3">
    <source>
        <dbReference type="Proteomes" id="UP000608530"/>
    </source>
</evidence>
<organism evidence="2 3">
    <name type="scientific">Leucobacter chromiisoli</name>
    <dbReference type="NCBI Taxonomy" id="2796471"/>
    <lineage>
        <taxon>Bacteria</taxon>
        <taxon>Bacillati</taxon>
        <taxon>Actinomycetota</taxon>
        <taxon>Actinomycetes</taxon>
        <taxon>Micrococcales</taxon>
        <taxon>Microbacteriaceae</taxon>
        <taxon>Leucobacter</taxon>
    </lineage>
</organism>
<protein>
    <submittedName>
        <fullName evidence="2">DUF308 domain-containing protein</fullName>
    </submittedName>
</protein>
<dbReference type="PANTHER" id="PTHR34853:SF1">
    <property type="entry name" value="LIPASE 5"/>
    <property type="match status" value="1"/>
</dbReference>
<dbReference type="SUPFAM" id="SSF53474">
    <property type="entry name" value="alpha/beta-Hydrolases"/>
    <property type="match status" value="1"/>
</dbReference>
<evidence type="ECO:0000256" key="1">
    <source>
        <dbReference type="SAM" id="Phobius"/>
    </source>
</evidence>
<dbReference type="InterPro" id="IPR005152">
    <property type="entry name" value="Lipase_secreted"/>
</dbReference>
<dbReference type="EMBL" id="JAEHOH010000019">
    <property type="protein sequence ID" value="MBK0419925.1"/>
    <property type="molecule type" value="Genomic_DNA"/>
</dbReference>
<dbReference type="GO" id="GO:0004806">
    <property type="term" value="F:triacylglycerol lipase activity"/>
    <property type="evidence" value="ECO:0007669"/>
    <property type="project" value="InterPro"/>
</dbReference>
<name>A0A934Q7Y6_9MICO</name>
<evidence type="ECO:0000313" key="2">
    <source>
        <dbReference type="EMBL" id="MBK0419925.1"/>
    </source>
</evidence>
<feature type="transmembrane region" description="Helical" evidence="1">
    <location>
        <begin position="202"/>
        <end position="222"/>
    </location>
</feature>
<keyword evidence="1" id="KW-1133">Transmembrane helix</keyword>
<keyword evidence="1" id="KW-0472">Membrane</keyword>
<dbReference type="Pfam" id="PF03729">
    <property type="entry name" value="DUF308"/>
    <property type="match status" value="2"/>
</dbReference>
<dbReference type="InterPro" id="IPR005325">
    <property type="entry name" value="DUF308_memb"/>
</dbReference>
<dbReference type="PANTHER" id="PTHR34853">
    <property type="match status" value="1"/>
</dbReference>
<feature type="transmembrane region" description="Helical" evidence="1">
    <location>
        <begin position="44"/>
        <end position="62"/>
    </location>
</feature>
<dbReference type="AlphaFoldDB" id="A0A934Q7Y6"/>
<accession>A0A934Q7Y6</accession>
<dbReference type="Gene3D" id="1.10.260.130">
    <property type="match status" value="1"/>
</dbReference>
<keyword evidence="1" id="KW-0812">Transmembrane</keyword>
<dbReference type="RefSeq" id="WP_200116059.1">
    <property type="nucleotide sequence ID" value="NZ_JAEHOH010000019.1"/>
</dbReference>
<dbReference type="Gene3D" id="3.40.50.1820">
    <property type="entry name" value="alpha/beta hydrolase"/>
    <property type="match status" value="1"/>
</dbReference>
<dbReference type="Proteomes" id="UP000608530">
    <property type="component" value="Unassembled WGS sequence"/>
</dbReference>
<proteinExistence type="predicted"/>
<feature type="transmembrane region" description="Helical" evidence="1">
    <location>
        <begin position="101"/>
        <end position="121"/>
    </location>
</feature>
<reference evidence="2" key="1">
    <citation type="submission" date="2020-12" db="EMBL/GenBank/DDBJ databases">
        <title>Leucobacter sp. CAS1, isolated from Chromium sludge.</title>
        <authorList>
            <person name="Xu Z."/>
        </authorList>
    </citation>
    <scope>NUCLEOTIDE SEQUENCE</scope>
    <source>
        <strain evidence="2">CSA1</strain>
    </source>
</reference>
<gene>
    <name evidence="2" type="ORF">JD276_12880</name>
</gene>
<comment type="caution">
    <text evidence="2">The sequence shown here is derived from an EMBL/GenBank/DDBJ whole genome shotgun (WGS) entry which is preliminary data.</text>
</comment>
<dbReference type="Pfam" id="PF03583">
    <property type="entry name" value="LIP"/>
    <property type="match status" value="1"/>
</dbReference>
<feature type="transmembrane region" description="Helical" evidence="1">
    <location>
        <begin position="20"/>
        <end position="38"/>
    </location>
</feature>